<reference evidence="5" key="2">
    <citation type="submission" date="2021-02" db="EMBL/GenBank/DDBJ databases">
        <authorList>
            <person name="Kimball J.A."/>
            <person name="Haas M.W."/>
            <person name="Macchietto M."/>
            <person name="Kono T."/>
            <person name="Duquette J."/>
            <person name="Shao M."/>
        </authorList>
    </citation>
    <scope>NUCLEOTIDE SEQUENCE</scope>
    <source>
        <tissue evidence="5">Fresh leaf tissue</tissue>
    </source>
</reference>
<organism evidence="5 6">
    <name type="scientific">Zizania palustris</name>
    <name type="common">Northern wild rice</name>
    <dbReference type="NCBI Taxonomy" id="103762"/>
    <lineage>
        <taxon>Eukaryota</taxon>
        <taxon>Viridiplantae</taxon>
        <taxon>Streptophyta</taxon>
        <taxon>Embryophyta</taxon>
        <taxon>Tracheophyta</taxon>
        <taxon>Spermatophyta</taxon>
        <taxon>Magnoliopsida</taxon>
        <taxon>Liliopsida</taxon>
        <taxon>Poales</taxon>
        <taxon>Poaceae</taxon>
        <taxon>BOP clade</taxon>
        <taxon>Oryzoideae</taxon>
        <taxon>Oryzeae</taxon>
        <taxon>Zizaniinae</taxon>
        <taxon>Zizania</taxon>
    </lineage>
</organism>
<evidence type="ECO:0000313" key="6">
    <source>
        <dbReference type="Proteomes" id="UP000729402"/>
    </source>
</evidence>
<gene>
    <name evidence="5" type="ORF">GUJ93_ZPchr0004g39119</name>
</gene>
<evidence type="ECO:0000313" key="5">
    <source>
        <dbReference type="EMBL" id="KAG8065890.1"/>
    </source>
</evidence>
<proteinExistence type="inferred from homology"/>
<dbReference type="GO" id="GO:0046872">
    <property type="term" value="F:metal ion binding"/>
    <property type="evidence" value="ECO:0007669"/>
    <property type="project" value="UniProtKB-KW"/>
</dbReference>
<protein>
    <submittedName>
        <fullName evidence="5">Uncharacterized protein</fullName>
    </submittedName>
</protein>
<accession>A0A8J5SS23</accession>
<sequence>MRLTLDTFFMVGFGVNIGSLSESNKEGAAFARAFDDTSEQVLYQFFDLLWKVKRLFNISSEAKQLVCTSNDVSLRTTMDAAGEERAMQ</sequence>
<dbReference type="Proteomes" id="UP000729402">
    <property type="component" value="Unassembled WGS sequence"/>
</dbReference>
<comment type="similarity">
    <text evidence="1">Belongs to the cytochrome P450 family.</text>
</comment>
<dbReference type="EMBL" id="JAAALK010000285">
    <property type="protein sequence ID" value="KAG8065890.1"/>
    <property type="molecule type" value="Genomic_DNA"/>
</dbReference>
<dbReference type="OrthoDB" id="1470350at2759"/>
<keyword evidence="6" id="KW-1185">Reference proteome</keyword>
<dbReference type="PANTHER" id="PTHR24296">
    <property type="entry name" value="CYTOCHROME P450"/>
    <property type="match status" value="1"/>
</dbReference>
<evidence type="ECO:0000256" key="4">
    <source>
        <dbReference type="ARBA" id="ARBA00023004"/>
    </source>
</evidence>
<evidence type="ECO:0000256" key="1">
    <source>
        <dbReference type="ARBA" id="ARBA00010617"/>
    </source>
</evidence>
<evidence type="ECO:0000256" key="2">
    <source>
        <dbReference type="ARBA" id="ARBA00022723"/>
    </source>
</evidence>
<reference evidence="5" key="1">
    <citation type="journal article" date="2021" name="bioRxiv">
        <title>Whole Genome Assembly and Annotation of Northern Wild Rice, Zizania palustris L., Supports a Whole Genome Duplication in the Zizania Genus.</title>
        <authorList>
            <person name="Haas M."/>
            <person name="Kono T."/>
            <person name="Macchietto M."/>
            <person name="Millas R."/>
            <person name="McGilp L."/>
            <person name="Shao M."/>
            <person name="Duquette J."/>
            <person name="Hirsch C.N."/>
            <person name="Kimball J."/>
        </authorList>
    </citation>
    <scope>NUCLEOTIDE SEQUENCE</scope>
    <source>
        <tissue evidence="5">Fresh leaf tissue</tissue>
    </source>
</reference>
<keyword evidence="3" id="KW-0560">Oxidoreductase</keyword>
<keyword evidence="4" id="KW-0408">Iron</keyword>
<dbReference type="GO" id="GO:0016491">
    <property type="term" value="F:oxidoreductase activity"/>
    <property type="evidence" value="ECO:0007669"/>
    <property type="project" value="UniProtKB-KW"/>
</dbReference>
<keyword evidence="2" id="KW-0479">Metal-binding</keyword>
<evidence type="ECO:0000256" key="3">
    <source>
        <dbReference type="ARBA" id="ARBA00023002"/>
    </source>
</evidence>
<comment type="caution">
    <text evidence="5">The sequence shown here is derived from an EMBL/GenBank/DDBJ whole genome shotgun (WGS) entry which is preliminary data.</text>
</comment>
<name>A0A8J5SS23_ZIZPA</name>
<dbReference type="AlphaFoldDB" id="A0A8J5SS23"/>